<keyword evidence="2" id="KW-1185">Reference proteome</keyword>
<protein>
    <submittedName>
        <fullName evidence="3">39S ribosomal protein L52, mitochondrial</fullName>
    </submittedName>
</protein>
<dbReference type="AlphaFoldDB" id="A0A1I8AY56"/>
<accession>A0A1I8AY56</accession>
<dbReference type="Proteomes" id="UP000095281">
    <property type="component" value="Unplaced"/>
</dbReference>
<feature type="compositionally biased region" description="Basic and acidic residues" evidence="1">
    <location>
        <begin position="147"/>
        <end position="173"/>
    </location>
</feature>
<evidence type="ECO:0000313" key="3">
    <source>
        <dbReference type="WBParaSite" id="MhA1_Contig1018.frz3.gene10"/>
    </source>
</evidence>
<reference evidence="3" key="1">
    <citation type="submission" date="2016-11" db="UniProtKB">
        <authorList>
            <consortium name="WormBaseParasite"/>
        </authorList>
    </citation>
    <scope>IDENTIFICATION</scope>
</reference>
<dbReference type="WBParaSite" id="MhA1_Contig1018.frz3.gene10">
    <property type="protein sequence ID" value="MhA1_Contig1018.frz3.gene10"/>
    <property type="gene ID" value="MhA1_Contig1018.frz3.gene10"/>
</dbReference>
<feature type="region of interest" description="Disordered" evidence="1">
    <location>
        <begin position="147"/>
        <end position="180"/>
    </location>
</feature>
<evidence type="ECO:0000256" key="1">
    <source>
        <dbReference type="SAM" id="MobiDB-lite"/>
    </source>
</evidence>
<name>A0A1I8AY56_MELHA</name>
<evidence type="ECO:0000313" key="2">
    <source>
        <dbReference type="Proteomes" id="UP000095281"/>
    </source>
</evidence>
<organism evidence="2 3">
    <name type="scientific">Meloidogyne hapla</name>
    <name type="common">Root-knot nematode worm</name>
    <dbReference type="NCBI Taxonomy" id="6305"/>
    <lineage>
        <taxon>Eukaryota</taxon>
        <taxon>Metazoa</taxon>
        <taxon>Ecdysozoa</taxon>
        <taxon>Nematoda</taxon>
        <taxon>Chromadorea</taxon>
        <taxon>Rhabditida</taxon>
        <taxon>Tylenchina</taxon>
        <taxon>Tylenchomorpha</taxon>
        <taxon>Tylenchoidea</taxon>
        <taxon>Meloidogynidae</taxon>
        <taxon>Meloidogyninae</taxon>
        <taxon>Meloidogyne</taxon>
    </lineage>
</organism>
<proteinExistence type="predicted"/>
<sequence>MIANLKLLNPFAFKRLNCRSVSTPTNSRGGPVANLYKQGTTSPPFSQSPAYFGQDRSYDPSLLIPVYIPSYYDSQREERDVDELWESDQRLIIVNSRKQSTLDHIKTFKQMGKDTRELELQMIELTAKEAEIRAIIQKEKQIRKDKEERMLEKKKENKKEVKEENDQQKENSQKRWFLFW</sequence>